<evidence type="ECO:0000256" key="6">
    <source>
        <dbReference type="ARBA" id="ARBA00025554"/>
    </source>
</evidence>
<reference evidence="8 9" key="1">
    <citation type="journal article" date="2014" name="Genome Announc.">
        <title>Genome Sequence of the Microsporidian Species Nematocida sp1 Strain ERTm6 (ATCC PRA-372).</title>
        <authorList>
            <person name="Bakowski M.A."/>
            <person name="Priest M."/>
            <person name="Young S."/>
            <person name="Cuomo C.A."/>
            <person name="Troemel E.R."/>
        </authorList>
    </citation>
    <scope>NUCLEOTIDE SEQUENCE [LARGE SCALE GENOMIC DNA]</scope>
    <source>
        <strain evidence="8 9">ERTm6</strain>
    </source>
</reference>
<comment type="subunit">
    <text evidence="2">Component of the small ribosomal subunit, ribosomal RNA processing complex (SSU RRP complex).</text>
</comment>
<evidence type="ECO:0000256" key="1">
    <source>
        <dbReference type="ARBA" id="ARBA00004604"/>
    </source>
</evidence>
<evidence type="ECO:0000259" key="7">
    <source>
        <dbReference type="SMART" id="SM00322"/>
    </source>
</evidence>
<evidence type="ECO:0000256" key="3">
    <source>
        <dbReference type="ARBA" id="ARBA00016042"/>
    </source>
</evidence>
<dbReference type="AlphaFoldDB" id="A0A086J0P4"/>
<dbReference type="Gene3D" id="3.30.1370.10">
    <property type="entry name" value="K Homology domain, type 1"/>
    <property type="match status" value="2"/>
</dbReference>
<dbReference type="InterPro" id="IPR036612">
    <property type="entry name" value="KH_dom_type_1_sf"/>
</dbReference>
<dbReference type="SMART" id="SM00322">
    <property type="entry name" value="KH"/>
    <property type="match status" value="1"/>
</dbReference>
<protein>
    <recommendedName>
        <fullName evidence="3">Pre-rRNA-processing protein PNO1</fullName>
    </recommendedName>
</protein>
<feature type="domain" description="K Homology" evidence="7">
    <location>
        <begin position="111"/>
        <end position="187"/>
    </location>
</feature>
<dbReference type="Pfam" id="PF17903">
    <property type="entry name" value="KH_KRR1_1st"/>
    <property type="match status" value="1"/>
</dbReference>
<dbReference type="EMBL" id="AKIJ01000004">
    <property type="protein sequence ID" value="KFG25712.1"/>
    <property type="molecule type" value="Genomic_DNA"/>
</dbReference>
<keyword evidence="4" id="KW-0694">RNA-binding</keyword>
<comment type="caution">
    <text evidence="8">The sequence shown here is derived from an EMBL/GenBank/DDBJ whole genome shotgun (WGS) entry which is preliminary data.</text>
</comment>
<dbReference type="GO" id="GO:0005730">
    <property type="term" value="C:nucleolus"/>
    <property type="evidence" value="ECO:0007669"/>
    <property type="project" value="UniProtKB-SubCell"/>
</dbReference>
<proteinExistence type="predicted"/>
<organism evidence="8 9">
    <name type="scientific">Nematocida ausubeli (strain ATCC PRA-371 / ERTm2)</name>
    <name type="common">Nematode killer fungus</name>
    <dbReference type="NCBI Taxonomy" id="1913371"/>
    <lineage>
        <taxon>Eukaryota</taxon>
        <taxon>Fungi</taxon>
        <taxon>Fungi incertae sedis</taxon>
        <taxon>Microsporidia</taxon>
        <taxon>Nematocida</taxon>
    </lineage>
</organism>
<dbReference type="GO" id="GO:0042254">
    <property type="term" value="P:ribosome biogenesis"/>
    <property type="evidence" value="ECO:0007669"/>
    <property type="project" value="UniProtKB-ARBA"/>
</dbReference>
<comment type="function">
    <text evidence="6">Required for small ribosomal subunit (SSU) synthesis. Has a role in the processing of early nucleolar and late cytoplasmic pre-RNA species.</text>
</comment>
<evidence type="ECO:0000313" key="9">
    <source>
        <dbReference type="Proteomes" id="UP000054524"/>
    </source>
</evidence>
<gene>
    <name evidence="8" type="ORF">NESG_01693</name>
</gene>
<dbReference type="InterPro" id="IPR041174">
    <property type="entry name" value="KRR1-like_KH1"/>
</dbReference>
<keyword evidence="9" id="KW-1185">Reference proteome</keyword>
<dbReference type="PANTHER" id="PTHR12826">
    <property type="entry name" value="RIBONUCLEASE Y"/>
    <property type="match status" value="1"/>
</dbReference>
<dbReference type="GeneID" id="77676666"/>
<evidence type="ECO:0000256" key="4">
    <source>
        <dbReference type="ARBA" id="ARBA00022884"/>
    </source>
</evidence>
<evidence type="ECO:0000256" key="2">
    <source>
        <dbReference type="ARBA" id="ARBA00011420"/>
    </source>
</evidence>
<dbReference type="PANTHER" id="PTHR12826:SF13">
    <property type="entry name" value="RNA-BINDING PROTEIN PNO1"/>
    <property type="match status" value="1"/>
</dbReference>
<dbReference type="RefSeq" id="XP_052904267.1">
    <property type="nucleotide sequence ID" value="XM_053049317.1"/>
</dbReference>
<dbReference type="InterPro" id="IPR004087">
    <property type="entry name" value="KH_dom"/>
</dbReference>
<evidence type="ECO:0000313" key="8">
    <source>
        <dbReference type="EMBL" id="KFG25712.1"/>
    </source>
</evidence>
<dbReference type="Proteomes" id="UP000054524">
    <property type="component" value="Unassembled WGS sequence"/>
</dbReference>
<sequence>MLLCFFFLHKCKNNGTENFMAEKEEKDISHEMRSVRVPSRKMKMIKEEWMKIYTPVVVQCNLQIRMNLATQSIDIRTCKETLSPVAIQRAEEFISAVTLGFSPEDALSILRDDTLYVNCFSIEDVRILRHHHIGRAIGRVAGTKGKIKNNLELITQTRIVIEDKNIRVLGTAESIALVRTAVSKLIMGSQPAKVCADLRMISKKVQERL</sequence>
<keyword evidence="5" id="KW-0539">Nucleus</keyword>
<accession>A0A086J0P4</accession>
<comment type="subcellular location">
    <subcellularLocation>
        <location evidence="1">Nucleus</location>
        <location evidence="1">Nucleolus</location>
    </subcellularLocation>
</comment>
<name>A0A086J0P4_NEMA1</name>
<dbReference type="GO" id="GO:0003723">
    <property type="term" value="F:RNA binding"/>
    <property type="evidence" value="ECO:0007669"/>
    <property type="project" value="UniProtKB-KW"/>
</dbReference>
<dbReference type="SUPFAM" id="SSF54791">
    <property type="entry name" value="Eukaryotic type KH-domain (KH-domain type I)"/>
    <property type="match status" value="1"/>
</dbReference>
<dbReference type="InterPro" id="IPR055211">
    <property type="entry name" value="KH_PNO1_2nd"/>
</dbReference>
<evidence type="ECO:0000256" key="5">
    <source>
        <dbReference type="ARBA" id="ARBA00023242"/>
    </source>
</evidence>
<dbReference type="Pfam" id="PF22891">
    <property type="entry name" value="KH_PNO1_2nd"/>
    <property type="match status" value="1"/>
</dbReference>
<dbReference type="HOGENOM" id="CLU_064992_1_0_1"/>